<dbReference type="OrthoDB" id="2565307at2759"/>
<evidence type="ECO:0000313" key="2">
    <source>
        <dbReference type="EMBL" id="OCF51483.1"/>
    </source>
</evidence>
<feature type="compositionally biased region" description="Polar residues" evidence="1">
    <location>
        <begin position="10"/>
        <end position="19"/>
    </location>
</feature>
<reference evidence="2" key="1">
    <citation type="submission" date="2013-07" db="EMBL/GenBank/DDBJ databases">
        <title>The Genome Sequence of Cryptococcus pinus CBS10737.</title>
        <authorList>
            <consortium name="The Broad Institute Genome Sequencing Platform"/>
            <person name="Cuomo C."/>
            <person name="Litvintseva A."/>
            <person name="Chen Y."/>
            <person name="Heitman J."/>
            <person name="Sun S."/>
            <person name="Springer D."/>
            <person name="Dromer F."/>
            <person name="Young S.K."/>
            <person name="Zeng Q."/>
            <person name="Gargeya S."/>
            <person name="Fitzgerald M."/>
            <person name="Abouelleil A."/>
            <person name="Alvarado L."/>
            <person name="Berlin A.M."/>
            <person name="Chapman S.B."/>
            <person name="Dewar J."/>
            <person name="Goldberg J."/>
            <person name="Griggs A."/>
            <person name="Gujja S."/>
            <person name="Hansen M."/>
            <person name="Howarth C."/>
            <person name="Imamovic A."/>
            <person name="Larimer J."/>
            <person name="McCowan C."/>
            <person name="Murphy C."/>
            <person name="Pearson M."/>
            <person name="Priest M."/>
            <person name="Roberts A."/>
            <person name="Saif S."/>
            <person name="Shea T."/>
            <person name="Sykes S."/>
            <person name="Wortman J."/>
            <person name="Nusbaum C."/>
            <person name="Birren B."/>
        </authorList>
    </citation>
    <scope>NUCLEOTIDE SEQUENCE [LARGE SCALE GENOMIC DNA]</scope>
    <source>
        <strain evidence="2">CBS 10737</strain>
    </source>
</reference>
<organism evidence="2">
    <name type="scientific">Kwoniella pini CBS 10737</name>
    <dbReference type="NCBI Taxonomy" id="1296096"/>
    <lineage>
        <taxon>Eukaryota</taxon>
        <taxon>Fungi</taxon>
        <taxon>Dikarya</taxon>
        <taxon>Basidiomycota</taxon>
        <taxon>Agaricomycotina</taxon>
        <taxon>Tremellomycetes</taxon>
        <taxon>Tremellales</taxon>
        <taxon>Cryptococcaceae</taxon>
        <taxon>Kwoniella</taxon>
    </lineage>
</organism>
<evidence type="ECO:0000313" key="3">
    <source>
        <dbReference type="EMBL" id="WWC70708.1"/>
    </source>
</evidence>
<feature type="compositionally biased region" description="Polar residues" evidence="1">
    <location>
        <begin position="250"/>
        <end position="261"/>
    </location>
</feature>
<reference evidence="3" key="4">
    <citation type="submission" date="2024-02" db="EMBL/GenBank/DDBJ databases">
        <title>Comparative genomics of Cryptococcus and Kwoniella reveals pathogenesis evolution and contrasting modes of karyotype evolution via chromosome fusion or intercentromeric recombination.</title>
        <authorList>
            <person name="Coelho M.A."/>
            <person name="David-Palma M."/>
            <person name="Shea T."/>
            <person name="Bowers K."/>
            <person name="McGinley-Smith S."/>
            <person name="Mohammad A.W."/>
            <person name="Gnirke A."/>
            <person name="Yurkov A.M."/>
            <person name="Nowrousian M."/>
            <person name="Sun S."/>
            <person name="Cuomo C.A."/>
            <person name="Heitman J."/>
        </authorList>
    </citation>
    <scope>NUCLEOTIDE SEQUENCE</scope>
    <source>
        <strain evidence="3">CBS 10737</strain>
    </source>
</reference>
<feature type="region of interest" description="Disordered" evidence="1">
    <location>
        <begin position="1"/>
        <end position="82"/>
    </location>
</feature>
<reference evidence="3" key="2">
    <citation type="submission" date="2013-07" db="EMBL/GenBank/DDBJ databases">
        <authorList>
            <consortium name="The Broad Institute Genome Sequencing Platform"/>
            <person name="Cuomo C."/>
            <person name="Litvintseva A."/>
            <person name="Chen Y."/>
            <person name="Heitman J."/>
            <person name="Sun S."/>
            <person name="Springer D."/>
            <person name="Dromer F."/>
            <person name="Young S.K."/>
            <person name="Zeng Q."/>
            <person name="Gargeya S."/>
            <person name="Fitzgerald M."/>
            <person name="Abouelleil A."/>
            <person name="Alvarado L."/>
            <person name="Berlin A.M."/>
            <person name="Chapman S.B."/>
            <person name="Dewar J."/>
            <person name="Goldberg J."/>
            <person name="Griggs A."/>
            <person name="Gujja S."/>
            <person name="Hansen M."/>
            <person name="Howarth C."/>
            <person name="Imamovic A."/>
            <person name="Larimer J."/>
            <person name="McCowan C."/>
            <person name="Murphy C."/>
            <person name="Pearson M."/>
            <person name="Priest M."/>
            <person name="Roberts A."/>
            <person name="Saif S."/>
            <person name="Shea T."/>
            <person name="Sykes S."/>
            <person name="Wortman J."/>
            <person name="Nusbaum C."/>
            <person name="Birren B."/>
        </authorList>
    </citation>
    <scope>NUCLEOTIDE SEQUENCE</scope>
    <source>
        <strain evidence="3">CBS 10737</strain>
    </source>
</reference>
<dbReference type="RefSeq" id="XP_019012702.1">
    <property type="nucleotide sequence ID" value="XM_019153962.1"/>
</dbReference>
<accession>A0A1B9I7I6</accession>
<feature type="compositionally biased region" description="Polar residues" evidence="1">
    <location>
        <begin position="223"/>
        <end position="243"/>
    </location>
</feature>
<feature type="region of interest" description="Disordered" evidence="1">
    <location>
        <begin position="892"/>
        <end position="911"/>
    </location>
</feature>
<dbReference type="AlphaFoldDB" id="A0A1B9I7I6"/>
<dbReference type="EMBL" id="KV700115">
    <property type="protein sequence ID" value="OCF51483.1"/>
    <property type="molecule type" value="Genomic_DNA"/>
</dbReference>
<dbReference type="KEGG" id="kpin:30170566"/>
<feature type="region of interest" description="Disordered" evidence="1">
    <location>
        <begin position="339"/>
        <end position="382"/>
    </location>
</feature>
<dbReference type="GeneID" id="30170566"/>
<feature type="compositionally biased region" description="Polar residues" evidence="1">
    <location>
        <begin position="341"/>
        <end position="351"/>
    </location>
</feature>
<evidence type="ECO:0000256" key="1">
    <source>
        <dbReference type="SAM" id="MobiDB-lite"/>
    </source>
</evidence>
<gene>
    <name evidence="2" type="ORF">I206_02197</name>
    <name evidence="3" type="ORF">I206_104659</name>
</gene>
<protein>
    <submittedName>
        <fullName evidence="2">Uncharacterized protein</fullName>
    </submittedName>
</protein>
<feature type="compositionally biased region" description="Polar residues" evidence="1">
    <location>
        <begin position="60"/>
        <end position="76"/>
    </location>
</feature>
<reference evidence="2" key="3">
    <citation type="submission" date="2016-07" db="EMBL/GenBank/DDBJ databases">
        <title>Evolution of pathogenesis and genome organization in the Tremellales.</title>
        <authorList>
            <person name="Cuomo C."/>
            <person name="Litvintseva A."/>
            <person name="Heitman J."/>
            <person name="Chen Y."/>
            <person name="Sun S."/>
            <person name="Springer D."/>
            <person name="Dromer F."/>
            <person name="Young S."/>
            <person name="Zeng Q."/>
            <person name="Chapman S."/>
            <person name="Gujja S."/>
            <person name="Saif S."/>
            <person name="Birren B."/>
        </authorList>
    </citation>
    <scope>NUCLEOTIDE SEQUENCE</scope>
    <source>
        <strain evidence="2">CBS 10737</strain>
    </source>
</reference>
<feature type="region of interest" description="Disordered" evidence="1">
    <location>
        <begin position="223"/>
        <end position="307"/>
    </location>
</feature>
<dbReference type="EMBL" id="CP144524">
    <property type="protein sequence ID" value="WWC70708.1"/>
    <property type="molecule type" value="Genomic_DNA"/>
</dbReference>
<feature type="compositionally biased region" description="Basic and acidic residues" evidence="1">
    <location>
        <begin position="355"/>
        <end position="366"/>
    </location>
</feature>
<keyword evidence="4" id="KW-1185">Reference proteome</keyword>
<proteinExistence type="predicted"/>
<dbReference type="Proteomes" id="UP000094020">
    <property type="component" value="Chromosome 6"/>
</dbReference>
<sequence length="1093" mass="121904">MNPPPDKTPQPGTSSSPHTRPSKILGPVPSTSNGVSNAKAISASDKPAIYLPRIVRPLNRQPTPSNSTIRLNGLSTKRSHPLPLANAGKARKVTENGHIIPRVPPKFSNQEAVLEVMATEECTKTPQIRSESRSLSNNASRRAVLPREYRQIPGKGSHLSSAVKNSTSSITRNGMTVQNASATPSFSLTSGLAQPTMRSANAAIPAQRSTPLVQANSAFQHPSLTATTSQPPNPSHESSSISKTDPPVPTLSQGSIRSDSIASHGFSRTELSIPLVNPRKRRPATVSSAEGASKRAKTTRTKDAAKSISRMETTVIDMTMIDSDDEMTIQNVDLVERVKTEPTSPGKSPAQSVDPKTHLPTDDSPHGSKPGHLSLKLRDNGRDVSLEMQVRDKYPTEPLSPDEIWQVACNETDAFWDTSPSSILHRQEYVGGEEWKRRLVNLRKTRKGGAESTTRHRSACDARLPFLVRNIRSGVKGIARTRFPYLKATHTNYRPTKSSFQQFWETWTFRESNIHTCRQDLFLMVKFGHFLQIDSGPTIQTSPDSAKIEIFCNNVESSIFSMNMSLDRNMAIRPSEFKIPVHYLTELNRHHQLGIPSDVELPGTRLRITAKFLSDGKPCLDPFESPWTVFTSRNGNVMPRPRGWFRLSNKAEQRLEMRPPPAWAFDPAQILPPLPQKLSQIPTNRIVLVCRDLTYTNKVNYGLTSKHLSGFSNEEEIATYLAVIHKGNFHVEVTRELLAGTPCVRIRLRDRKMINADTQISTPSMAAPTYFPVISTLVESVTPTQEVQINKQTNSLYVSTHNSPTFEIRVDNVSDEAPANQELYDQSKAGAAIMANDVDLLMTDLSPMNVNDSMGDSLCINDKDEQPPPVTSPTRRINPNWTLLRNGLTMVPPTSVDKRKNESISLGKPTSLPSSAVGTPVLVPTSNGLVGPIMSNRINKYTNWSTRIDPGTLADLFPELDKIWDGGTSRYLIRDHEESVTWTRYHLTEKQRFMACCWNRWVYQKGPIPTSHRSDYYISFIRAYGEVMIKAGLTREIGDTLHVYWRDNHISLKEMGDTLKVWNEISGFHMKLRKAREDAENPNRLDVSVKIEK</sequence>
<evidence type="ECO:0000313" key="4">
    <source>
        <dbReference type="Proteomes" id="UP000094020"/>
    </source>
</evidence>
<name>A0A1B9I7I6_9TREE</name>
<dbReference type="STRING" id="1296096.A0A1B9I7I6"/>